<keyword evidence="2" id="KW-1185">Reference proteome</keyword>
<dbReference type="Gene3D" id="1.10.490.10">
    <property type="entry name" value="Globins"/>
    <property type="match status" value="1"/>
</dbReference>
<comment type="caution">
    <text evidence="1">The sequence shown here is derived from an EMBL/GenBank/DDBJ whole genome shotgun (WGS) entry which is preliminary data.</text>
</comment>
<dbReference type="InterPro" id="IPR012292">
    <property type="entry name" value="Globin/Proto"/>
</dbReference>
<reference evidence="2" key="1">
    <citation type="journal article" date="2019" name="Int. J. Syst. Evol. Microbiol.">
        <title>The Global Catalogue of Microorganisms (GCM) 10K type strain sequencing project: providing services to taxonomists for standard genome sequencing and annotation.</title>
        <authorList>
            <consortium name="The Broad Institute Genomics Platform"/>
            <consortium name="The Broad Institute Genome Sequencing Center for Infectious Disease"/>
            <person name="Wu L."/>
            <person name="Ma J."/>
        </authorList>
    </citation>
    <scope>NUCLEOTIDE SEQUENCE [LARGE SCALE GENOMIC DNA]</scope>
    <source>
        <strain evidence="2">JCM 17561</strain>
    </source>
</reference>
<dbReference type="RefSeq" id="WP_344869893.1">
    <property type="nucleotide sequence ID" value="NZ_BAABBP010000036.1"/>
</dbReference>
<dbReference type="InterPro" id="IPR009050">
    <property type="entry name" value="Globin-like_sf"/>
</dbReference>
<name>A0ABP7RY92_9BURK</name>
<gene>
    <name evidence="1" type="ORF">GCM10022279_29790</name>
</gene>
<dbReference type="EMBL" id="BAABBP010000036">
    <property type="protein sequence ID" value="GAA4003914.1"/>
    <property type="molecule type" value="Genomic_DNA"/>
</dbReference>
<evidence type="ECO:0000313" key="1">
    <source>
        <dbReference type="EMBL" id="GAA4003914.1"/>
    </source>
</evidence>
<sequence>MNHEDDKQTLDSDSVTALVHNFYTDVRADPVLAPVFDEAIGAHWPEHLERMVQFWSAVALGEHGFKGDVFGKHMALDGVTPEHFTLWLGLWKKHTEALFHPEIARALQYMAHNIARNLFRGFFGHFPQGNLAADPAAASAG</sequence>
<dbReference type="CDD" id="cd08916">
    <property type="entry name" value="TrHb3_P"/>
    <property type="match status" value="1"/>
</dbReference>
<evidence type="ECO:0008006" key="3">
    <source>
        <dbReference type="Google" id="ProtNLM"/>
    </source>
</evidence>
<evidence type="ECO:0000313" key="2">
    <source>
        <dbReference type="Proteomes" id="UP001501627"/>
    </source>
</evidence>
<dbReference type="SUPFAM" id="SSF46458">
    <property type="entry name" value="Globin-like"/>
    <property type="match status" value="1"/>
</dbReference>
<proteinExistence type="predicted"/>
<organism evidence="1 2">
    <name type="scientific">Comamonas faecalis</name>
    <dbReference type="NCBI Taxonomy" id="1387849"/>
    <lineage>
        <taxon>Bacteria</taxon>
        <taxon>Pseudomonadati</taxon>
        <taxon>Pseudomonadota</taxon>
        <taxon>Betaproteobacteria</taxon>
        <taxon>Burkholderiales</taxon>
        <taxon>Comamonadaceae</taxon>
        <taxon>Comamonas</taxon>
    </lineage>
</organism>
<accession>A0ABP7RY92</accession>
<dbReference type="Proteomes" id="UP001501627">
    <property type="component" value="Unassembled WGS sequence"/>
</dbReference>
<protein>
    <recommendedName>
        <fullName evidence="3">Group III truncated hemoglobin</fullName>
    </recommendedName>
</protein>